<name>A0A0K8MAN8_9PROT</name>
<evidence type="ECO:0000313" key="1">
    <source>
        <dbReference type="EMBL" id="GAO97497.1"/>
    </source>
</evidence>
<dbReference type="EMBL" id="BBVC01000007">
    <property type="protein sequence ID" value="GAO97497.1"/>
    <property type="molecule type" value="Genomic_DNA"/>
</dbReference>
<dbReference type="AlphaFoldDB" id="A0A0K8MAN8"/>
<dbReference type="STRING" id="1629334.Cva_00129"/>
<keyword evidence="2" id="KW-1185">Reference proteome</keyword>
<dbReference type="InterPro" id="IPR002636">
    <property type="entry name" value="DUF29"/>
</dbReference>
<reference evidence="1 2" key="1">
    <citation type="submission" date="2015-03" db="EMBL/GenBank/DDBJ databases">
        <title>Caedibacter varicaedens, whole genome shotgun sequence.</title>
        <authorList>
            <person name="Suzuki H."/>
            <person name="Dapper A.L."/>
            <person name="Gibson A.K."/>
            <person name="Jackson C."/>
            <person name="Lee H."/>
            <person name="Pejaver V.R."/>
            <person name="Doak T."/>
            <person name="Lynch M."/>
        </authorList>
    </citation>
    <scope>NUCLEOTIDE SEQUENCE [LARGE SCALE GENOMIC DNA]</scope>
</reference>
<dbReference type="OrthoDB" id="425753at2"/>
<dbReference type="PANTHER" id="PTHR34235">
    <property type="entry name" value="SLR1203 PROTEIN-RELATED"/>
    <property type="match status" value="1"/>
</dbReference>
<evidence type="ECO:0000313" key="2">
    <source>
        <dbReference type="Proteomes" id="UP000036771"/>
    </source>
</evidence>
<evidence type="ECO:0008006" key="3">
    <source>
        <dbReference type="Google" id="ProtNLM"/>
    </source>
</evidence>
<organism evidence="1 2">
    <name type="scientific">Caedimonas varicaedens</name>
    <dbReference type="NCBI Taxonomy" id="1629334"/>
    <lineage>
        <taxon>Bacteria</taxon>
        <taxon>Pseudomonadati</taxon>
        <taxon>Pseudomonadota</taxon>
        <taxon>Alphaproteobacteria</taxon>
        <taxon>Holosporales</taxon>
        <taxon>Caedimonadaceae</taxon>
        <taxon>Caedimonas</taxon>
    </lineage>
</organism>
<dbReference type="Gene3D" id="1.20.1220.20">
    <property type="entry name" value="Uncharcterised protein PF01724"/>
    <property type="match status" value="1"/>
</dbReference>
<sequence length="143" mass="16934">MIPKHDEDNYGWAVHTAQLLRDKKMNEVDFDGLIEELEEMGISNKHAMISRLALVLTHLLKWQFQPTMRGHSWIYTIREHRKQAKYYLEDNPSLKSKLNEMITRSYNVALDKAARETNLPAKNFPTECPYTFDQIMNDNFYPE</sequence>
<comment type="caution">
    <text evidence="1">The sequence shown here is derived from an EMBL/GenBank/DDBJ whole genome shotgun (WGS) entry which is preliminary data.</text>
</comment>
<gene>
    <name evidence="1" type="ORF">Cva_00129</name>
</gene>
<dbReference type="Proteomes" id="UP000036771">
    <property type="component" value="Unassembled WGS sequence"/>
</dbReference>
<proteinExistence type="predicted"/>
<dbReference type="Pfam" id="PF01724">
    <property type="entry name" value="DUF29"/>
    <property type="match status" value="1"/>
</dbReference>
<accession>A0A0K8MAN8</accession>
<protein>
    <recommendedName>
        <fullName evidence="3">DUF29 domain-containing protein</fullName>
    </recommendedName>
</protein>